<name>A0A7V0LTM4_UNCW3</name>
<comment type="caution">
    <text evidence="1">The sequence shown here is derived from an EMBL/GenBank/DDBJ whole genome shotgun (WGS) entry which is preliminary data.</text>
</comment>
<evidence type="ECO:0000313" key="1">
    <source>
        <dbReference type="EMBL" id="HDL60058.1"/>
    </source>
</evidence>
<accession>A0A7V0LTM4</accession>
<sequence>MRKRIQILLIFFLASPLFAREYWYGIYLKGNKIGYSSLSLNKTSSGYNVKEKMVMQLKMLGETKKVESETDVITDSRFNPLSLKFSLTTRDQKLKGDGKINGKNLHIQLHTSGGGIIERDLTYSGILHTNATLKAYLMNFLPQKNMQISLFDPSTVTLSHAELNFISFKDTLLEGNKRKVFLYTLVYEGVTSKLYVI</sequence>
<gene>
    <name evidence="1" type="ORF">ENH14_01235</name>
</gene>
<evidence type="ECO:0008006" key="2">
    <source>
        <dbReference type="Google" id="ProtNLM"/>
    </source>
</evidence>
<organism evidence="1">
    <name type="scientific">candidate division WOR-3 bacterium</name>
    <dbReference type="NCBI Taxonomy" id="2052148"/>
    <lineage>
        <taxon>Bacteria</taxon>
        <taxon>Bacteria division WOR-3</taxon>
    </lineage>
</organism>
<proteinExistence type="predicted"/>
<reference evidence="1" key="1">
    <citation type="journal article" date="2020" name="mSystems">
        <title>Genome- and Community-Level Interaction Insights into Carbon Utilization and Element Cycling Functions of Hydrothermarchaeota in Hydrothermal Sediment.</title>
        <authorList>
            <person name="Zhou Z."/>
            <person name="Liu Y."/>
            <person name="Xu W."/>
            <person name="Pan J."/>
            <person name="Luo Z.H."/>
            <person name="Li M."/>
        </authorList>
    </citation>
    <scope>NUCLEOTIDE SEQUENCE [LARGE SCALE GENOMIC DNA]</scope>
    <source>
        <strain evidence="1">HyVt-28</strain>
    </source>
</reference>
<dbReference type="EMBL" id="DRDR01000054">
    <property type="protein sequence ID" value="HDL60058.1"/>
    <property type="molecule type" value="Genomic_DNA"/>
</dbReference>
<protein>
    <recommendedName>
        <fullName evidence="2">DUF3108 domain-containing protein</fullName>
    </recommendedName>
</protein>
<feature type="non-terminal residue" evidence="1">
    <location>
        <position position="197"/>
    </location>
</feature>
<dbReference type="AlphaFoldDB" id="A0A7V0LTM4"/>
<dbReference type="Proteomes" id="UP000886381">
    <property type="component" value="Unassembled WGS sequence"/>
</dbReference>